<dbReference type="eggNOG" id="COG1937">
    <property type="taxonomic scope" value="Bacteria"/>
</dbReference>
<proteinExistence type="predicted"/>
<dbReference type="AlphaFoldDB" id="L0KA43"/>
<dbReference type="EMBL" id="CP003359">
    <property type="protein sequence ID" value="AGB41395.1"/>
    <property type="molecule type" value="Genomic_DNA"/>
</dbReference>
<name>L0KA43_HALHC</name>
<protein>
    <submittedName>
        <fullName evidence="1">Uncharacterized protein</fullName>
    </submittedName>
</protein>
<dbReference type="OrthoDB" id="9811244at2"/>
<keyword evidence="2" id="KW-1185">Reference proteome</keyword>
<dbReference type="Pfam" id="PF02583">
    <property type="entry name" value="Trns_repr_metal"/>
    <property type="match status" value="1"/>
</dbReference>
<dbReference type="KEGG" id="hhl:Halha_1450"/>
<organism evidence="1 2">
    <name type="scientific">Halobacteroides halobius (strain ATCC 35273 / DSM 5150 / MD-1)</name>
    <dbReference type="NCBI Taxonomy" id="748449"/>
    <lineage>
        <taxon>Bacteria</taxon>
        <taxon>Bacillati</taxon>
        <taxon>Bacillota</taxon>
        <taxon>Clostridia</taxon>
        <taxon>Halanaerobiales</taxon>
        <taxon>Halobacteroidaceae</taxon>
        <taxon>Halobacteroides</taxon>
    </lineage>
</organism>
<dbReference type="GO" id="GO:0046872">
    <property type="term" value="F:metal ion binding"/>
    <property type="evidence" value="ECO:0007669"/>
    <property type="project" value="InterPro"/>
</dbReference>
<dbReference type="RefSeq" id="WP_015327117.1">
    <property type="nucleotide sequence ID" value="NC_019978.1"/>
</dbReference>
<dbReference type="CDD" id="cd10148">
    <property type="entry name" value="CsoR-like_DUF156"/>
    <property type="match status" value="1"/>
</dbReference>
<dbReference type="InterPro" id="IPR003735">
    <property type="entry name" value="Metal_Tscrpt_repr"/>
</dbReference>
<dbReference type="PANTHER" id="PTHR33677:SF3">
    <property type="entry name" value="COPPER-SENSING TRANSCRIPTIONAL REPRESSOR RICR"/>
    <property type="match status" value="1"/>
</dbReference>
<evidence type="ECO:0000313" key="2">
    <source>
        <dbReference type="Proteomes" id="UP000010880"/>
    </source>
</evidence>
<dbReference type="InterPro" id="IPR038390">
    <property type="entry name" value="Metal_Tscrpt_repr_sf"/>
</dbReference>
<dbReference type="GO" id="GO:0045892">
    <property type="term" value="P:negative regulation of DNA-templated transcription"/>
    <property type="evidence" value="ECO:0007669"/>
    <property type="project" value="UniProtKB-ARBA"/>
</dbReference>
<dbReference type="PANTHER" id="PTHR33677">
    <property type="entry name" value="TRANSCRIPTIONAL REPRESSOR FRMR-RELATED"/>
    <property type="match status" value="1"/>
</dbReference>
<dbReference type="HOGENOM" id="CLU_130332_1_1_9"/>
<dbReference type="STRING" id="748449.Halha_1450"/>
<dbReference type="Proteomes" id="UP000010880">
    <property type="component" value="Chromosome"/>
</dbReference>
<sequence length="95" mass="10726">MATSEHEELKQNLLTRLKTVKGHVEGVERMLEEDKSCQEILIQLSAIKSSVNRIGLSLLENDACQCIVESIKEEEDVELAVKEALDTVLKFTKKK</sequence>
<accession>L0KA43</accession>
<dbReference type="Gene3D" id="1.20.58.1000">
    <property type="entry name" value="Metal-sensitive repressor, helix protomer"/>
    <property type="match status" value="1"/>
</dbReference>
<dbReference type="GO" id="GO:0003677">
    <property type="term" value="F:DNA binding"/>
    <property type="evidence" value="ECO:0007669"/>
    <property type="project" value="InterPro"/>
</dbReference>
<gene>
    <name evidence="1" type="ordered locus">Halha_1450</name>
</gene>
<evidence type="ECO:0000313" key="1">
    <source>
        <dbReference type="EMBL" id="AGB41395.1"/>
    </source>
</evidence>
<reference evidence="2" key="1">
    <citation type="submission" date="2012-02" db="EMBL/GenBank/DDBJ databases">
        <title>The complete genome of Halobacteroides halobius DSM 5150.</title>
        <authorList>
            <person name="Lucas S."/>
            <person name="Copeland A."/>
            <person name="Lapidus A."/>
            <person name="Glavina del Rio T."/>
            <person name="Dalin E."/>
            <person name="Tice H."/>
            <person name="Bruce D."/>
            <person name="Goodwin L."/>
            <person name="Pitluck S."/>
            <person name="Peters L."/>
            <person name="Mikhailova N."/>
            <person name="Gu W."/>
            <person name="Kyrpides N."/>
            <person name="Mavromatis K."/>
            <person name="Ivanova N."/>
            <person name="Brettin T."/>
            <person name="Detter J.C."/>
            <person name="Han C."/>
            <person name="Larimer F."/>
            <person name="Land M."/>
            <person name="Hauser L."/>
            <person name="Markowitz V."/>
            <person name="Cheng J.-F."/>
            <person name="Hugenholtz P."/>
            <person name="Woyke T."/>
            <person name="Wu D."/>
            <person name="Tindall B."/>
            <person name="Pomrenke H."/>
            <person name="Brambilla E."/>
            <person name="Klenk H.-P."/>
            <person name="Eisen J.A."/>
        </authorList>
    </citation>
    <scope>NUCLEOTIDE SEQUENCE [LARGE SCALE GENOMIC DNA]</scope>
    <source>
        <strain evidence="2">ATCC 35273 / DSM 5150 / MD-1</strain>
    </source>
</reference>